<accession>A0A8S8ZLH7</accession>
<feature type="compositionally biased region" description="Polar residues" evidence="1">
    <location>
        <begin position="504"/>
        <end position="513"/>
    </location>
</feature>
<gene>
    <name evidence="2" type="ORF">SMACR_08041</name>
</gene>
<sequence length="549" mass="61147">MAAVAPMDMDMEETKYDPTSIPLKCTICPKQPVFSDVSHLLTHCSSKSHLSYRFKTELRSGKDDESRETLQQYLRWEETSGIKGLLIERLEAKENKRPAKRGRPAGTGNKPKAFQNRDDLVKNEPVGEQLDRTPVLTHWITDPNNASLQFHNLRHGHGYLDPPGFQTPVMKRMRSDFSALDTPDNNMQEFAGKYARWPSETATSDSILPSSEVTSEITEFDDDDDESSKLKGIRYPGMGLFDSANEQQKRKRNQRKDESVLKLMEEASTTIERNEVIYNGDWTLQRERDVYASPSIYEGSPDRELEEADNHKKKRNRRASTLANAKPRATRSSARTKTVAKTKSTREDTMSIDQDEGISQVSGHSHGGMESYDVFHDPPQRSPHHNGSPMGSFFELRHRPALKALSSNGPLPSNGQLGSSGPKNLNGPQLSYFSQRDNMANSYSGLPSNGLSNSGLPSGLPSNGFFSSQQHPNYSGLNPLSISGRPSYMQSFNYSGYGGESPRAPNTSAFQPINQMVRSMSTAMPYSSSYASPYPADPNLERPASDCDV</sequence>
<dbReference type="VEuPathDB" id="FungiDB:SMAC_08041"/>
<feature type="compositionally biased region" description="Polar residues" evidence="1">
    <location>
        <begin position="405"/>
        <end position="432"/>
    </location>
</feature>
<evidence type="ECO:0000313" key="3">
    <source>
        <dbReference type="Proteomes" id="UP000433876"/>
    </source>
</evidence>
<feature type="compositionally biased region" description="Polar residues" evidence="1">
    <location>
        <begin position="330"/>
        <end position="342"/>
    </location>
</feature>
<feature type="compositionally biased region" description="Polar residues" evidence="1">
    <location>
        <begin position="201"/>
        <end position="217"/>
    </location>
</feature>
<feature type="compositionally biased region" description="Low complexity" evidence="1">
    <location>
        <begin position="525"/>
        <end position="534"/>
    </location>
</feature>
<feature type="region of interest" description="Disordered" evidence="1">
    <location>
        <begin position="492"/>
        <end position="513"/>
    </location>
</feature>
<feature type="region of interest" description="Disordered" evidence="1">
    <location>
        <begin position="201"/>
        <end position="258"/>
    </location>
</feature>
<evidence type="ECO:0000313" key="2">
    <source>
        <dbReference type="EMBL" id="KAA8631647.1"/>
    </source>
</evidence>
<dbReference type="EMBL" id="NMPR01000072">
    <property type="protein sequence ID" value="KAA8631647.1"/>
    <property type="molecule type" value="Genomic_DNA"/>
</dbReference>
<organism evidence="2 3">
    <name type="scientific">Sordaria macrospora</name>
    <dbReference type="NCBI Taxonomy" id="5147"/>
    <lineage>
        <taxon>Eukaryota</taxon>
        <taxon>Fungi</taxon>
        <taxon>Dikarya</taxon>
        <taxon>Ascomycota</taxon>
        <taxon>Pezizomycotina</taxon>
        <taxon>Sordariomycetes</taxon>
        <taxon>Sordariomycetidae</taxon>
        <taxon>Sordariales</taxon>
        <taxon>Sordariaceae</taxon>
        <taxon>Sordaria</taxon>
    </lineage>
</organism>
<feature type="region of interest" description="Disordered" evidence="1">
    <location>
        <begin position="294"/>
        <end position="432"/>
    </location>
</feature>
<proteinExistence type="predicted"/>
<dbReference type="Proteomes" id="UP000433876">
    <property type="component" value="Unassembled WGS sequence"/>
</dbReference>
<feature type="region of interest" description="Disordered" evidence="1">
    <location>
        <begin position="525"/>
        <end position="549"/>
    </location>
</feature>
<reference evidence="2 3" key="1">
    <citation type="submission" date="2017-07" db="EMBL/GenBank/DDBJ databases">
        <title>Genome sequence of the Sordaria macrospora wild type strain R19027.</title>
        <authorList>
            <person name="Nowrousian M."/>
            <person name="Teichert I."/>
            <person name="Kueck U."/>
        </authorList>
    </citation>
    <scope>NUCLEOTIDE SEQUENCE [LARGE SCALE GENOMIC DNA]</scope>
    <source>
        <strain evidence="2 3">R19027</strain>
        <tissue evidence="2">Mycelium</tissue>
    </source>
</reference>
<protein>
    <submittedName>
        <fullName evidence="2">Uncharacterized protein</fullName>
    </submittedName>
</protein>
<comment type="caution">
    <text evidence="2">The sequence shown here is derived from an EMBL/GenBank/DDBJ whole genome shotgun (WGS) entry which is preliminary data.</text>
</comment>
<feature type="compositionally biased region" description="Basic and acidic residues" evidence="1">
    <location>
        <begin position="539"/>
        <end position="549"/>
    </location>
</feature>
<feature type="region of interest" description="Disordered" evidence="1">
    <location>
        <begin position="93"/>
        <end position="117"/>
    </location>
</feature>
<dbReference type="AlphaFoldDB" id="A0A8S8ZLH7"/>
<evidence type="ECO:0000256" key="1">
    <source>
        <dbReference type="SAM" id="MobiDB-lite"/>
    </source>
</evidence>
<name>A0A8S8ZLH7_SORMA</name>